<sequence>MTRKQATIAVRSGLNDDEQYGCVVPPIHLSSTYNFLDFNEPRAHDYSRRGNPTRDVVQRALAELEGGAGAVLTNTGMSAIHLVTTVFLKPGDLLVAPHDCYGGSYRLFDSLSKRGAYRVKFVDQGDEAALAAALEEKPKLVLVESPSNPLLRVVDIAAICAAARAAGAVSVVDNTFLSPALQNPLALGADLVIHSCTKYLNGHSDVVAGAVIAKDPALVTELAWWANNIGVTGAAFDSYLLLRGLRTLAPRMAAAQRNALAIVDYLKQQPLVKKLYHPSLPENAGHQFAARQQRGFGAMLSFELDADEARLRRFLKALQLFTLAESLGGVESLISHTATMTHAGMSADARAAAGISDSLLRISVGIEDHEDLIADLDNAFRIAAEG</sequence>
<dbReference type="RefSeq" id="WP_141496799.1">
    <property type="nucleotide sequence ID" value="NZ_CP076369.1"/>
</dbReference>
<dbReference type="InterPro" id="IPR011821">
    <property type="entry name" value="O_succ_thio_ly"/>
</dbReference>
<reference evidence="4 5" key="1">
    <citation type="submission" date="2019-06" db="EMBL/GenBank/DDBJ databases">
        <title>Pantoea dispersa Assembly.</title>
        <authorList>
            <person name="Wang J."/>
        </authorList>
    </citation>
    <scope>NUCLEOTIDE SEQUENCE [LARGE SCALE GENOMIC DNA]</scope>
    <source>
        <strain evidence="5">bio</strain>
    </source>
</reference>
<dbReference type="PIRSF" id="PIRSF001434">
    <property type="entry name" value="CGS"/>
    <property type="match status" value="1"/>
</dbReference>
<dbReference type="CDD" id="cd00614">
    <property type="entry name" value="CGS_like"/>
    <property type="match status" value="1"/>
</dbReference>
<name>A0ABY2ZTY2_9GAMM</name>
<dbReference type="EC" id="2.5.1.48" evidence="4"/>
<dbReference type="Gene3D" id="3.40.640.10">
    <property type="entry name" value="Type I PLP-dependent aspartate aminotransferase-like (Major domain)"/>
    <property type="match status" value="1"/>
</dbReference>
<organism evidence="4 5">
    <name type="scientific">Pantoea dispersa</name>
    <dbReference type="NCBI Taxonomy" id="59814"/>
    <lineage>
        <taxon>Bacteria</taxon>
        <taxon>Pseudomonadati</taxon>
        <taxon>Pseudomonadota</taxon>
        <taxon>Gammaproteobacteria</taxon>
        <taxon>Enterobacterales</taxon>
        <taxon>Erwiniaceae</taxon>
        <taxon>Pantoea</taxon>
    </lineage>
</organism>
<dbReference type="EMBL" id="VICF01000009">
    <property type="protein sequence ID" value="TQC70139.1"/>
    <property type="molecule type" value="Genomic_DNA"/>
</dbReference>
<keyword evidence="2 3" id="KW-0663">Pyridoxal phosphate</keyword>
<dbReference type="NCBIfam" id="TIGR02080">
    <property type="entry name" value="O_succ_thio_ly"/>
    <property type="match status" value="1"/>
</dbReference>
<accession>A0ABY2ZTY2</accession>
<gene>
    <name evidence="4" type="primary">metB</name>
    <name evidence="4" type="ORF">FK492_18900</name>
</gene>
<keyword evidence="5" id="KW-1185">Reference proteome</keyword>
<comment type="similarity">
    <text evidence="3">Belongs to the trans-sulfuration enzymes family.</text>
</comment>
<dbReference type="PANTHER" id="PTHR11808">
    <property type="entry name" value="TRANS-SULFURATION ENZYME FAMILY MEMBER"/>
    <property type="match status" value="1"/>
</dbReference>
<keyword evidence="4" id="KW-0808">Transferase</keyword>
<comment type="cofactor">
    <cofactor evidence="1 3">
        <name>pyridoxal 5'-phosphate</name>
        <dbReference type="ChEBI" id="CHEBI:597326"/>
    </cofactor>
</comment>
<dbReference type="InterPro" id="IPR054542">
    <property type="entry name" value="Cys_met_metab_PP"/>
</dbReference>
<dbReference type="InterPro" id="IPR015422">
    <property type="entry name" value="PyrdxlP-dep_Trfase_small"/>
</dbReference>
<evidence type="ECO:0000256" key="3">
    <source>
        <dbReference type="RuleBase" id="RU362118"/>
    </source>
</evidence>
<dbReference type="Proteomes" id="UP000319715">
    <property type="component" value="Unassembled WGS sequence"/>
</dbReference>
<dbReference type="InterPro" id="IPR015421">
    <property type="entry name" value="PyrdxlP-dep_Trfase_major"/>
</dbReference>
<dbReference type="InterPro" id="IPR000277">
    <property type="entry name" value="Cys/Met-Metab_PyrdxlP-dep_enz"/>
</dbReference>
<proteinExistence type="inferred from homology"/>
<evidence type="ECO:0000313" key="5">
    <source>
        <dbReference type="Proteomes" id="UP000319715"/>
    </source>
</evidence>
<evidence type="ECO:0000256" key="1">
    <source>
        <dbReference type="ARBA" id="ARBA00001933"/>
    </source>
</evidence>
<dbReference type="NCBIfam" id="NF005961">
    <property type="entry name" value="PRK08045.1"/>
    <property type="match status" value="1"/>
</dbReference>
<dbReference type="Gene3D" id="3.90.1150.10">
    <property type="entry name" value="Aspartate Aminotransferase, domain 1"/>
    <property type="match status" value="1"/>
</dbReference>
<dbReference type="PANTHER" id="PTHR11808:SF75">
    <property type="entry name" value="CYSTATHIONINE GAMMA-SYNTHASE"/>
    <property type="match status" value="1"/>
</dbReference>
<comment type="caution">
    <text evidence="4">The sequence shown here is derived from an EMBL/GenBank/DDBJ whole genome shotgun (WGS) entry which is preliminary data.</text>
</comment>
<dbReference type="GO" id="GO:0003962">
    <property type="term" value="F:cystathionine gamma-synthase activity"/>
    <property type="evidence" value="ECO:0007669"/>
    <property type="project" value="UniProtKB-EC"/>
</dbReference>
<dbReference type="PROSITE" id="PS00868">
    <property type="entry name" value="CYS_MET_METAB_PP"/>
    <property type="match status" value="1"/>
</dbReference>
<dbReference type="Pfam" id="PF01053">
    <property type="entry name" value="Cys_Met_Meta_PP"/>
    <property type="match status" value="1"/>
</dbReference>
<protein>
    <submittedName>
        <fullName evidence="4">Cystathionine gamma-synthase</fullName>
        <ecNumber evidence="4">2.5.1.48</ecNumber>
    </submittedName>
</protein>
<evidence type="ECO:0000256" key="2">
    <source>
        <dbReference type="ARBA" id="ARBA00022898"/>
    </source>
</evidence>
<dbReference type="InterPro" id="IPR015424">
    <property type="entry name" value="PyrdxlP-dep_Trfase"/>
</dbReference>
<evidence type="ECO:0000313" key="4">
    <source>
        <dbReference type="EMBL" id="TQC70139.1"/>
    </source>
</evidence>
<dbReference type="SUPFAM" id="SSF53383">
    <property type="entry name" value="PLP-dependent transferases"/>
    <property type="match status" value="1"/>
</dbReference>